<sequence length="502" mass="57511">MPSASLPIDVPRTIGSMDMDDSAIGGGGGEGANVTNVVEIEYGDTMDINQPRVPQGERSIPVDEEWNLYGASPPRANPPRITPASTSTNAINTQTTAQPEPQAKTFHRFSLFPTEIRRMVWKCHAEEEENFGPRRTLTIIAKHTGDPKNNDRCTYVPELEQRVYIKIRLHSRAFDTGSAFPWVAQPALSYRSPASLYVNQESKDVGQEMYSKSHFLMSIFGDGKTVYFRKDIDILHFADWFTFSTFCLQYAFVQTGEASMAAAIQANRRPQIPTDEEDLPFNLQCSTCRTHHRGWNHQNPCSACQDLNPRERLDDHIKHFAIATDSIVGRGSFGFVNRRDAERYANRQTERMQNLRRRALEYINWSCNRFDTLVLGMASHEESDTVPWERLDWLEKRYKLRMELLRFSSDEYFSKIDFLSKEAFVERFGKWGPQLSLSYRHAAVQCSGFKGWLQSGKAFNWPKKKAKKAILNVDEFSPLAEVRGERSLVKHKYYIINGSFVS</sequence>
<accession>W9CIB8</accession>
<comment type="caution">
    <text evidence="2">The sequence shown here is derived from an EMBL/GenBank/DDBJ whole genome shotgun (WGS) entry which is preliminary data.</text>
</comment>
<dbReference type="InterPro" id="IPR045518">
    <property type="entry name" value="2EXR"/>
</dbReference>
<gene>
    <name evidence="2" type="ORF">SBOR_3882</name>
</gene>
<organism evidence="2 3">
    <name type="scientific">Sclerotinia borealis (strain F-4128)</name>
    <dbReference type="NCBI Taxonomy" id="1432307"/>
    <lineage>
        <taxon>Eukaryota</taxon>
        <taxon>Fungi</taxon>
        <taxon>Dikarya</taxon>
        <taxon>Ascomycota</taxon>
        <taxon>Pezizomycotina</taxon>
        <taxon>Leotiomycetes</taxon>
        <taxon>Helotiales</taxon>
        <taxon>Sclerotiniaceae</taxon>
        <taxon>Sclerotinia</taxon>
    </lineage>
</organism>
<protein>
    <recommendedName>
        <fullName evidence="1">2EXR domain-containing protein</fullName>
    </recommendedName>
</protein>
<feature type="domain" description="2EXR" evidence="1">
    <location>
        <begin position="106"/>
        <end position="235"/>
    </location>
</feature>
<dbReference type="HOGENOM" id="CLU_543105_0_0_1"/>
<dbReference type="Pfam" id="PF20150">
    <property type="entry name" value="2EXR"/>
    <property type="match status" value="1"/>
</dbReference>
<dbReference type="EMBL" id="AYSA01000167">
    <property type="protein sequence ID" value="ESZ95728.1"/>
    <property type="molecule type" value="Genomic_DNA"/>
</dbReference>
<name>W9CIB8_SCLBF</name>
<proteinExistence type="predicted"/>
<evidence type="ECO:0000259" key="1">
    <source>
        <dbReference type="Pfam" id="PF20150"/>
    </source>
</evidence>
<dbReference type="OrthoDB" id="3541561at2759"/>
<evidence type="ECO:0000313" key="2">
    <source>
        <dbReference type="EMBL" id="ESZ95728.1"/>
    </source>
</evidence>
<keyword evidence="3" id="KW-1185">Reference proteome</keyword>
<dbReference type="Proteomes" id="UP000019487">
    <property type="component" value="Unassembled WGS sequence"/>
</dbReference>
<evidence type="ECO:0000313" key="3">
    <source>
        <dbReference type="Proteomes" id="UP000019487"/>
    </source>
</evidence>
<reference evidence="2 3" key="1">
    <citation type="journal article" date="2014" name="Genome Announc.">
        <title>Draft genome sequence of Sclerotinia borealis, a psychrophilic plant pathogenic fungus.</title>
        <authorList>
            <person name="Mardanov A.V."/>
            <person name="Beletsky A.V."/>
            <person name="Kadnikov V.V."/>
            <person name="Ignatov A.N."/>
            <person name="Ravin N.V."/>
        </authorList>
    </citation>
    <scope>NUCLEOTIDE SEQUENCE [LARGE SCALE GENOMIC DNA]</scope>
    <source>
        <strain evidence="3">F-4157</strain>
    </source>
</reference>
<dbReference type="AlphaFoldDB" id="W9CIB8"/>